<evidence type="ECO:0000256" key="1">
    <source>
        <dbReference type="SAM" id="Phobius"/>
    </source>
</evidence>
<reference evidence="2 3" key="1">
    <citation type="journal article" date="2015" name="Nat. Commun.">
        <title>Outbred genome sequencing and CRISPR/Cas9 gene editing in butterflies.</title>
        <authorList>
            <person name="Li X."/>
            <person name="Fan D."/>
            <person name="Zhang W."/>
            <person name="Liu G."/>
            <person name="Zhang L."/>
            <person name="Zhao L."/>
            <person name="Fang X."/>
            <person name="Chen L."/>
            <person name="Dong Y."/>
            <person name="Chen Y."/>
            <person name="Ding Y."/>
            <person name="Zhao R."/>
            <person name="Feng M."/>
            <person name="Zhu Y."/>
            <person name="Feng Y."/>
            <person name="Jiang X."/>
            <person name="Zhu D."/>
            <person name="Xiang H."/>
            <person name="Feng X."/>
            <person name="Li S."/>
            <person name="Wang J."/>
            <person name="Zhang G."/>
            <person name="Kronforst M.R."/>
            <person name="Wang W."/>
        </authorList>
    </citation>
    <scope>NUCLEOTIDE SEQUENCE [LARGE SCALE GENOMIC DNA]</scope>
    <source>
        <strain evidence="2">Ya'a_city_454_Px</strain>
        <tissue evidence="2">Whole body</tissue>
    </source>
</reference>
<keyword evidence="2" id="KW-0808">Transferase</keyword>
<gene>
    <name evidence="2" type="ORF">RR46_06882</name>
</gene>
<protein>
    <submittedName>
        <fullName evidence="2">Palmitoyltransferase ZDHHC7</fullName>
    </submittedName>
</protein>
<keyword evidence="1" id="KW-1133">Transmembrane helix</keyword>
<feature type="transmembrane region" description="Helical" evidence="1">
    <location>
        <begin position="52"/>
        <end position="75"/>
    </location>
</feature>
<dbReference type="GO" id="GO:0016740">
    <property type="term" value="F:transferase activity"/>
    <property type="evidence" value="ECO:0007669"/>
    <property type="project" value="UniProtKB-KW"/>
</dbReference>
<evidence type="ECO:0000313" key="3">
    <source>
        <dbReference type="Proteomes" id="UP000053268"/>
    </source>
</evidence>
<proteinExistence type="predicted"/>
<keyword evidence="1" id="KW-0812">Transmembrane</keyword>
<organism evidence="2 3">
    <name type="scientific">Papilio xuthus</name>
    <name type="common">Asian swallowtail butterfly</name>
    <dbReference type="NCBI Taxonomy" id="66420"/>
    <lineage>
        <taxon>Eukaryota</taxon>
        <taxon>Metazoa</taxon>
        <taxon>Ecdysozoa</taxon>
        <taxon>Arthropoda</taxon>
        <taxon>Hexapoda</taxon>
        <taxon>Insecta</taxon>
        <taxon>Pterygota</taxon>
        <taxon>Neoptera</taxon>
        <taxon>Endopterygota</taxon>
        <taxon>Lepidoptera</taxon>
        <taxon>Glossata</taxon>
        <taxon>Ditrysia</taxon>
        <taxon>Papilionoidea</taxon>
        <taxon>Papilionidae</taxon>
        <taxon>Papilioninae</taxon>
        <taxon>Papilio</taxon>
    </lineage>
</organism>
<keyword evidence="1" id="KW-0472">Membrane</keyword>
<dbReference type="AlphaFoldDB" id="A0A194PT54"/>
<keyword evidence="3" id="KW-1185">Reference proteome</keyword>
<accession>A0A194PT54</accession>
<feature type="transmembrane region" description="Helical" evidence="1">
    <location>
        <begin position="150"/>
        <end position="170"/>
    </location>
</feature>
<feature type="transmembrane region" description="Helical" evidence="1">
    <location>
        <begin position="112"/>
        <end position="130"/>
    </location>
</feature>
<name>A0A194PT54_PAPXU</name>
<evidence type="ECO:0000313" key="2">
    <source>
        <dbReference type="EMBL" id="KPI96148.1"/>
    </source>
</evidence>
<dbReference type="STRING" id="66420.A0A194PT54"/>
<sequence length="206" mass="23633">MIREFNDSSDEDEMDNHYQPDPECLVLTRPDRDMHNRCCGGKAWCIKDICGIICAVLTWLLILYAEFVVMMVMLLPGVSTYPFYSYANIILFQTLAFLAFASHLRTMFTDPFYIAAISIHSLTLSVYQFVTCIRHEWRDCSTYSPPATVVLLLFLIAEALLFAIFTVVMLGTQLHAIWNDETGCANDLLYNQTRISGCMRERLPWA</sequence>
<dbReference type="EMBL" id="KQ459594">
    <property type="protein sequence ID" value="KPI96148.1"/>
    <property type="molecule type" value="Genomic_DNA"/>
</dbReference>
<dbReference type="Proteomes" id="UP000053268">
    <property type="component" value="Unassembled WGS sequence"/>
</dbReference>
<feature type="transmembrane region" description="Helical" evidence="1">
    <location>
        <begin position="81"/>
        <end position="100"/>
    </location>
</feature>